<dbReference type="Proteomes" id="UP001054902">
    <property type="component" value="Unassembled WGS sequence"/>
</dbReference>
<gene>
    <name evidence="2" type="ORF">CTEN210_18658</name>
</gene>
<proteinExistence type="predicted"/>
<sequence>MTISEEDIDRFISQFHSSNSGRAAAQRIVYGPALAANLKALSFTLKGRASCNALYDAAGLAALDQAQLALMQTYRDQALQEKENDDAVTLPEIDVPKFTTDNYDDFMATFLTVISQEVQNSKKTPRLSIGTTGHGANLVKQFQPRYQGFQLHFAFVNHFANDTYLQNKAAQAATDLTKLNYSGDKEHFKMEDYYNRMTQCFNDLANGGAQYTLNDHQKIQAFSWGLKNATAVRYHVDTKQAWDAIQGPKDFDTYYNLFSSKLQQYRTLIGDGSHTDNRRINNVDTGGRGRSRRGGRFGRGGGRGRSCEVEVI</sequence>
<dbReference type="EMBL" id="BLLK01000082">
    <property type="protein sequence ID" value="GFH62182.1"/>
    <property type="molecule type" value="Genomic_DNA"/>
</dbReference>
<dbReference type="AlphaFoldDB" id="A0AAD3DDY5"/>
<organism evidence="2 3">
    <name type="scientific">Chaetoceros tenuissimus</name>
    <dbReference type="NCBI Taxonomy" id="426638"/>
    <lineage>
        <taxon>Eukaryota</taxon>
        <taxon>Sar</taxon>
        <taxon>Stramenopiles</taxon>
        <taxon>Ochrophyta</taxon>
        <taxon>Bacillariophyta</taxon>
        <taxon>Coscinodiscophyceae</taxon>
        <taxon>Chaetocerotophycidae</taxon>
        <taxon>Chaetocerotales</taxon>
        <taxon>Chaetocerotaceae</taxon>
        <taxon>Chaetoceros</taxon>
    </lineage>
</organism>
<name>A0AAD3DDY5_9STRA</name>
<reference evidence="2 3" key="1">
    <citation type="journal article" date="2021" name="Sci. Rep.">
        <title>The genome of the diatom Chaetoceros tenuissimus carries an ancient integrated fragment of an extant virus.</title>
        <authorList>
            <person name="Hongo Y."/>
            <person name="Kimura K."/>
            <person name="Takaki Y."/>
            <person name="Yoshida Y."/>
            <person name="Baba S."/>
            <person name="Kobayashi G."/>
            <person name="Nagasaki K."/>
            <person name="Hano T."/>
            <person name="Tomaru Y."/>
        </authorList>
    </citation>
    <scope>NUCLEOTIDE SEQUENCE [LARGE SCALE GENOMIC DNA]</scope>
    <source>
        <strain evidence="2 3">NIES-3715</strain>
    </source>
</reference>
<keyword evidence="3" id="KW-1185">Reference proteome</keyword>
<accession>A0AAD3DDY5</accession>
<evidence type="ECO:0000313" key="2">
    <source>
        <dbReference type="EMBL" id="GFH62182.1"/>
    </source>
</evidence>
<protein>
    <submittedName>
        <fullName evidence="2">Uncharacterized protein</fullName>
    </submittedName>
</protein>
<evidence type="ECO:0000256" key="1">
    <source>
        <dbReference type="SAM" id="MobiDB-lite"/>
    </source>
</evidence>
<comment type="caution">
    <text evidence="2">The sequence shown here is derived from an EMBL/GenBank/DDBJ whole genome shotgun (WGS) entry which is preliminary data.</text>
</comment>
<evidence type="ECO:0000313" key="3">
    <source>
        <dbReference type="Proteomes" id="UP001054902"/>
    </source>
</evidence>
<feature type="region of interest" description="Disordered" evidence="1">
    <location>
        <begin position="284"/>
        <end position="305"/>
    </location>
</feature>